<dbReference type="RefSeq" id="WP_127087774.1">
    <property type="nucleotide sequence ID" value="NZ_RSCL01000076.1"/>
</dbReference>
<keyword evidence="1" id="KW-0732">Signal</keyword>
<dbReference type="OrthoDB" id="9788332at2"/>
<feature type="chain" id="PRO_5030082988" description="DUF2141 domain-containing protein" evidence="1">
    <location>
        <begin position="28"/>
        <end position="155"/>
    </location>
</feature>
<reference evidence="2" key="1">
    <citation type="submission" date="2018-12" db="EMBL/GenBank/DDBJ databases">
        <authorList>
            <person name="Will S."/>
            <person name="Neumann-Schaal M."/>
            <person name="Henke P."/>
        </authorList>
    </citation>
    <scope>NUCLEOTIDE SEQUENCE</scope>
    <source>
        <strain evidence="2">PCC 7102</strain>
    </source>
</reference>
<sequence>MKFKFSGVILVLSTIANLALLSHQAGASFNGKLNVRIDGLKSQKGQVCLTVFSTSRGFPDNGKRALSAQCTKIGGTPQTVTFPNLKPGNYAIAVIHDTNGDGALNRNLIGIPTEGFGFSNNPTIRTGPPKFGESAVLVAGPNTNIQIQLQYFLGS</sequence>
<feature type="signal peptide" evidence="1">
    <location>
        <begin position="1"/>
        <end position="27"/>
    </location>
</feature>
<evidence type="ECO:0000313" key="2">
    <source>
        <dbReference type="EMBL" id="RUS92484.1"/>
    </source>
</evidence>
<accession>A0A3S1CHC4</accession>
<evidence type="ECO:0000256" key="1">
    <source>
        <dbReference type="SAM" id="SignalP"/>
    </source>
</evidence>
<dbReference type="InterPro" id="IPR018673">
    <property type="entry name" value="DUF2141"/>
</dbReference>
<proteinExistence type="predicted"/>
<dbReference type="Pfam" id="PF09912">
    <property type="entry name" value="DUF2141"/>
    <property type="match status" value="1"/>
</dbReference>
<gene>
    <name evidence="2" type="ORF">DSM106972_098880</name>
</gene>
<keyword evidence="3" id="KW-1185">Reference proteome</keyword>
<dbReference type="EMBL" id="RSCL01000076">
    <property type="protein sequence ID" value="RUS92484.1"/>
    <property type="molecule type" value="Genomic_DNA"/>
</dbReference>
<protein>
    <recommendedName>
        <fullName evidence="4">DUF2141 domain-containing protein</fullName>
    </recommendedName>
</protein>
<comment type="caution">
    <text evidence="2">The sequence shown here is derived from an EMBL/GenBank/DDBJ whole genome shotgun (WGS) entry which is preliminary data.</text>
</comment>
<dbReference type="AlphaFoldDB" id="A0A3S1CHC4"/>
<evidence type="ECO:0008006" key="4">
    <source>
        <dbReference type="Google" id="ProtNLM"/>
    </source>
</evidence>
<evidence type="ECO:0000313" key="3">
    <source>
        <dbReference type="Proteomes" id="UP000271624"/>
    </source>
</evidence>
<name>A0A3S1CHC4_9CYAN</name>
<organism evidence="2 3">
    <name type="scientific">Dulcicalothrix desertica PCC 7102</name>
    <dbReference type="NCBI Taxonomy" id="232991"/>
    <lineage>
        <taxon>Bacteria</taxon>
        <taxon>Bacillati</taxon>
        <taxon>Cyanobacteriota</taxon>
        <taxon>Cyanophyceae</taxon>
        <taxon>Nostocales</taxon>
        <taxon>Calotrichaceae</taxon>
        <taxon>Dulcicalothrix</taxon>
    </lineage>
</organism>
<dbReference type="Proteomes" id="UP000271624">
    <property type="component" value="Unassembled WGS sequence"/>
</dbReference>
<reference evidence="2" key="2">
    <citation type="journal article" date="2019" name="Genome Biol. Evol.">
        <title>Day and night: Metabolic profiles and evolutionary relationships of six axenic non-marine cyanobacteria.</title>
        <authorList>
            <person name="Will S.E."/>
            <person name="Henke P."/>
            <person name="Boedeker C."/>
            <person name="Huang S."/>
            <person name="Brinkmann H."/>
            <person name="Rohde M."/>
            <person name="Jarek M."/>
            <person name="Friedl T."/>
            <person name="Seufert S."/>
            <person name="Schumacher M."/>
            <person name="Overmann J."/>
            <person name="Neumann-Schaal M."/>
            <person name="Petersen J."/>
        </authorList>
    </citation>
    <scope>NUCLEOTIDE SEQUENCE [LARGE SCALE GENOMIC DNA]</scope>
    <source>
        <strain evidence="2">PCC 7102</strain>
    </source>
</reference>